<evidence type="ECO:0000313" key="2">
    <source>
        <dbReference type="EMBL" id="VTJ54767.1"/>
    </source>
</evidence>
<feature type="transmembrane region" description="Helical" evidence="1">
    <location>
        <begin position="33"/>
        <end position="52"/>
    </location>
</feature>
<keyword evidence="1" id="KW-1133">Transmembrane helix</keyword>
<organism evidence="2">
    <name type="scientific">Marmota monax</name>
    <name type="common">Woodchuck</name>
    <dbReference type="NCBI Taxonomy" id="9995"/>
    <lineage>
        <taxon>Eukaryota</taxon>
        <taxon>Metazoa</taxon>
        <taxon>Chordata</taxon>
        <taxon>Craniata</taxon>
        <taxon>Vertebrata</taxon>
        <taxon>Euteleostomi</taxon>
        <taxon>Mammalia</taxon>
        <taxon>Eutheria</taxon>
        <taxon>Euarchontoglires</taxon>
        <taxon>Glires</taxon>
        <taxon>Rodentia</taxon>
        <taxon>Sciuromorpha</taxon>
        <taxon>Sciuridae</taxon>
        <taxon>Xerinae</taxon>
        <taxon>Marmotini</taxon>
        <taxon>Marmota</taxon>
    </lineage>
</organism>
<keyword evidence="1" id="KW-0812">Transmembrane</keyword>
<comment type="caution">
    <text evidence="2">The sequence shown here is derived from an EMBL/GenBank/DDBJ whole genome shotgun (WGS) entry which is preliminary data.</text>
</comment>
<gene>
    <name evidence="2" type="ORF">MONAX_5E024530</name>
</gene>
<sequence>MAPAASSASRRLLLVPLPRSDWFLYDCRHLRHVALGLFCCGVSVYLAGVFGASTRGWHLGL</sequence>
<protein>
    <submittedName>
        <fullName evidence="2">Uncharacterized protein</fullName>
    </submittedName>
</protein>
<dbReference type="Pfam" id="PF15038">
    <property type="entry name" value="Jiraiya"/>
    <property type="match status" value="1"/>
</dbReference>
<reference evidence="2" key="1">
    <citation type="submission" date="2019-04" db="EMBL/GenBank/DDBJ databases">
        <authorList>
            <person name="Alioto T."/>
            <person name="Alioto T."/>
        </authorList>
    </citation>
    <scope>NUCLEOTIDE SEQUENCE [LARGE SCALE GENOMIC DNA]</scope>
</reference>
<keyword evidence="1" id="KW-0472">Membrane</keyword>
<dbReference type="AlphaFoldDB" id="A0A5E4ABS7"/>
<proteinExistence type="predicted"/>
<dbReference type="InterPro" id="IPR053101">
    <property type="entry name" value="TM221"/>
</dbReference>
<dbReference type="EMBL" id="CABDUW010000040">
    <property type="protein sequence ID" value="VTJ54767.1"/>
    <property type="molecule type" value="Genomic_DNA"/>
</dbReference>
<name>A0A5E4ABS7_MARMO</name>
<accession>A0A5E4ABS7</accession>
<dbReference type="PANTHER" id="PTHR36132:SF1">
    <property type="entry name" value="TRANSMEMBRANE PROTEIN 221"/>
    <property type="match status" value="1"/>
</dbReference>
<dbReference type="PANTHER" id="PTHR36132">
    <property type="entry name" value="TRANSMEMBRANE PROTEIN 221"/>
    <property type="match status" value="1"/>
</dbReference>
<feature type="non-terminal residue" evidence="2">
    <location>
        <position position="61"/>
    </location>
</feature>
<dbReference type="InterPro" id="IPR029201">
    <property type="entry name" value="Jiraiya"/>
</dbReference>
<evidence type="ECO:0000256" key="1">
    <source>
        <dbReference type="SAM" id="Phobius"/>
    </source>
</evidence>